<evidence type="ECO:0000313" key="3">
    <source>
        <dbReference type="EMBL" id="HGQ63864.1"/>
    </source>
</evidence>
<dbReference type="EMBL" id="DTBD01000009">
    <property type="protein sequence ID" value="HGQ63864.1"/>
    <property type="molecule type" value="Genomic_DNA"/>
</dbReference>
<sequence length="389" mass="44829">MIRGQSEYIGAVVLVTLTIIVVYVASEWLSLIHSVSKNAVEVVENMKEVIDVAFNDGNVTIFNRSPRKNYIELMYVKLLNGTVVIKKVDTYVAPGKSIDFHLGYKYDNVYSVCIETANGNIFCGYKTHYTAYSHIEYWSYERLSPTYLSFDPVNHVPYRAKRVIAPNTYFYVYAVPVNHVAIATAEDEMLQAFNIYVNTDFSDINEGKYIIILANNGVKINNLSNLVDHNDYTSALYWDITKNDYVLDVCIDLSEIETGWFYIHYIPKGGLRGEYSSYMFITVSNNSCKDHQNNNKTIYFRFWQGESRTRVSAVWLVTARSIRVYSYQYTIDLYSLEFYPYNITRNILSFPSSIYRNPIATTLSVFALSNTHIQILELTMVPKLDDTNN</sequence>
<keyword evidence="1" id="KW-1133">Transmembrane helix</keyword>
<keyword evidence="1" id="KW-0812">Transmembrane</keyword>
<dbReference type="EMBL" id="DTCK01000041">
    <property type="protein sequence ID" value="HGQ36500.1"/>
    <property type="molecule type" value="Genomic_DNA"/>
</dbReference>
<name>A0A7C4JIL8_9CREN</name>
<organism evidence="3">
    <name type="scientific">Ignisphaera aggregans</name>
    <dbReference type="NCBI Taxonomy" id="334771"/>
    <lineage>
        <taxon>Archaea</taxon>
        <taxon>Thermoproteota</taxon>
        <taxon>Thermoprotei</taxon>
        <taxon>Desulfurococcales</taxon>
        <taxon>Desulfurococcaceae</taxon>
        <taxon>Ignisphaera</taxon>
    </lineage>
</organism>
<dbReference type="AlphaFoldDB" id="A0A7C4JIL8"/>
<gene>
    <name evidence="3" type="ORF">ENU08_01290</name>
    <name evidence="2" type="ORF">ENU41_07500</name>
</gene>
<comment type="caution">
    <text evidence="3">The sequence shown here is derived from an EMBL/GenBank/DDBJ whole genome shotgun (WGS) entry which is preliminary data.</text>
</comment>
<reference evidence="3" key="1">
    <citation type="journal article" date="2020" name="mSystems">
        <title>Genome- and Community-Level Interaction Insights into Carbon Utilization and Element Cycling Functions of Hydrothermarchaeota in Hydrothermal Sediment.</title>
        <authorList>
            <person name="Zhou Z."/>
            <person name="Liu Y."/>
            <person name="Xu W."/>
            <person name="Pan J."/>
            <person name="Luo Z.H."/>
            <person name="Li M."/>
        </authorList>
    </citation>
    <scope>NUCLEOTIDE SEQUENCE [LARGE SCALE GENOMIC DNA]</scope>
    <source>
        <strain evidence="3">SpSt-637</strain>
        <strain evidence="2">SpSt-667</strain>
    </source>
</reference>
<proteinExistence type="predicted"/>
<keyword evidence="1" id="KW-0472">Membrane</keyword>
<protein>
    <submittedName>
        <fullName evidence="3">Uncharacterized protein</fullName>
    </submittedName>
</protein>
<evidence type="ECO:0000313" key="2">
    <source>
        <dbReference type="EMBL" id="HGQ36500.1"/>
    </source>
</evidence>
<feature type="transmembrane region" description="Helical" evidence="1">
    <location>
        <begin position="7"/>
        <end position="26"/>
    </location>
</feature>
<evidence type="ECO:0000256" key="1">
    <source>
        <dbReference type="SAM" id="Phobius"/>
    </source>
</evidence>
<accession>A0A7C4JIL8</accession>